<name>A0A139IPL8_9PEZI</name>
<feature type="region of interest" description="Disordered" evidence="1">
    <location>
        <begin position="1"/>
        <end position="49"/>
    </location>
</feature>
<feature type="region of interest" description="Disordered" evidence="1">
    <location>
        <begin position="68"/>
        <end position="99"/>
    </location>
</feature>
<proteinExistence type="predicted"/>
<dbReference type="AlphaFoldDB" id="A0A139IPL8"/>
<accession>A0A139IPL8</accession>
<keyword evidence="3" id="KW-1185">Reference proteome</keyword>
<dbReference type="EMBL" id="LFZO01000034">
    <property type="protein sequence ID" value="KXT16542.1"/>
    <property type="molecule type" value="Genomic_DNA"/>
</dbReference>
<evidence type="ECO:0000256" key="1">
    <source>
        <dbReference type="SAM" id="MobiDB-lite"/>
    </source>
</evidence>
<evidence type="ECO:0000313" key="2">
    <source>
        <dbReference type="EMBL" id="KXT16542.1"/>
    </source>
</evidence>
<comment type="caution">
    <text evidence="2">The sequence shown here is derived from an EMBL/GenBank/DDBJ whole genome shotgun (WGS) entry which is preliminary data.</text>
</comment>
<dbReference type="OrthoDB" id="10451737at2759"/>
<gene>
    <name evidence="2" type="ORF">AC579_6275</name>
</gene>
<organism evidence="2 3">
    <name type="scientific">Pseudocercospora musae</name>
    <dbReference type="NCBI Taxonomy" id="113226"/>
    <lineage>
        <taxon>Eukaryota</taxon>
        <taxon>Fungi</taxon>
        <taxon>Dikarya</taxon>
        <taxon>Ascomycota</taxon>
        <taxon>Pezizomycotina</taxon>
        <taxon>Dothideomycetes</taxon>
        <taxon>Dothideomycetidae</taxon>
        <taxon>Mycosphaerellales</taxon>
        <taxon>Mycosphaerellaceae</taxon>
        <taxon>Pseudocercospora</taxon>
    </lineage>
</organism>
<sequence>MSMQLLMANPDRRTNGSAGRSNGTRNGLSTSNGLAPINTGQRQTNGFQPLGTEALTDYTNQLAHLEDQNRLRRRLAEDERPQSPVGPQRPISRQYEPRSAVDGAYWSRAEVELSSASTTTSDSQSANDSIYQYQQMLLIEQQRRIREMEETRRQQERQRQREQQERRQ</sequence>
<protein>
    <submittedName>
        <fullName evidence="2">Uncharacterized protein</fullName>
    </submittedName>
</protein>
<dbReference type="Proteomes" id="UP000073492">
    <property type="component" value="Unassembled WGS sequence"/>
</dbReference>
<feature type="compositionally biased region" description="Polar residues" evidence="1">
    <location>
        <begin position="15"/>
        <end position="47"/>
    </location>
</feature>
<feature type="region of interest" description="Disordered" evidence="1">
    <location>
        <begin position="148"/>
        <end position="168"/>
    </location>
</feature>
<feature type="compositionally biased region" description="Basic and acidic residues" evidence="1">
    <location>
        <begin position="68"/>
        <end position="81"/>
    </location>
</feature>
<evidence type="ECO:0000313" key="3">
    <source>
        <dbReference type="Proteomes" id="UP000073492"/>
    </source>
</evidence>
<reference evidence="2 3" key="1">
    <citation type="submission" date="2015-07" db="EMBL/GenBank/DDBJ databases">
        <title>Comparative genomics of the Sigatoka disease complex on banana suggests a link between parallel evolutionary changes in Pseudocercospora fijiensis and Pseudocercospora eumusae and increased virulence on the banana host.</title>
        <authorList>
            <person name="Chang T.-C."/>
            <person name="Salvucci A."/>
            <person name="Crous P.W."/>
            <person name="Stergiopoulos I."/>
        </authorList>
    </citation>
    <scope>NUCLEOTIDE SEQUENCE [LARGE SCALE GENOMIC DNA]</scope>
    <source>
        <strain evidence="2 3">CBS 116634</strain>
    </source>
</reference>